<evidence type="ECO:0000313" key="3">
    <source>
        <dbReference type="Proteomes" id="UP001162029"/>
    </source>
</evidence>
<keyword evidence="1" id="KW-0472">Membrane</keyword>
<accession>A0AAV0TVV7</accession>
<sequence length="104" mass="11836">MVVHHVLLLPLLAPCSVLVTTIFIVDVVRMTNLPSACEMTWSWPVYTPVTWRSSVSHPKYHYKQARFVAVLYGGMNEELFDFVDFHDGITGLTGYFVTDQAFIP</sequence>
<organism evidence="2 3">
    <name type="scientific">Peronospora destructor</name>
    <dbReference type="NCBI Taxonomy" id="86335"/>
    <lineage>
        <taxon>Eukaryota</taxon>
        <taxon>Sar</taxon>
        <taxon>Stramenopiles</taxon>
        <taxon>Oomycota</taxon>
        <taxon>Peronosporomycetes</taxon>
        <taxon>Peronosporales</taxon>
        <taxon>Peronosporaceae</taxon>
        <taxon>Peronospora</taxon>
    </lineage>
</organism>
<dbReference type="Proteomes" id="UP001162029">
    <property type="component" value="Unassembled WGS sequence"/>
</dbReference>
<comment type="caution">
    <text evidence="2">The sequence shown here is derived from an EMBL/GenBank/DDBJ whole genome shotgun (WGS) entry which is preliminary data.</text>
</comment>
<evidence type="ECO:0000313" key="2">
    <source>
        <dbReference type="EMBL" id="CAI5726691.1"/>
    </source>
</evidence>
<dbReference type="EMBL" id="CANTFM010000626">
    <property type="protein sequence ID" value="CAI5726691.1"/>
    <property type="molecule type" value="Genomic_DNA"/>
</dbReference>
<dbReference type="AlphaFoldDB" id="A0AAV0TVV7"/>
<protein>
    <recommendedName>
        <fullName evidence="4">Secreted protein</fullName>
    </recommendedName>
</protein>
<keyword evidence="3" id="KW-1185">Reference proteome</keyword>
<reference evidence="2" key="1">
    <citation type="submission" date="2022-12" db="EMBL/GenBank/DDBJ databases">
        <authorList>
            <person name="Webb A."/>
        </authorList>
    </citation>
    <scope>NUCLEOTIDE SEQUENCE</scope>
    <source>
        <strain evidence="2">Pd1</strain>
    </source>
</reference>
<keyword evidence="1" id="KW-0812">Transmembrane</keyword>
<evidence type="ECO:0000256" key="1">
    <source>
        <dbReference type="SAM" id="Phobius"/>
    </source>
</evidence>
<name>A0AAV0TVV7_9STRA</name>
<gene>
    <name evidence="2" type="ORF">PDE001_LOCUS3641</name>
</gene>
<proteinExistence type="predicted"/>
<evidence type="ECO:0008006" key="4">
    <source>
        <dbReference type="Google" id="ProtNLM"/>
    </source>
</evidence>
<keyword evidence="1" id="KW-1133">Transmembrane helix</keyword>
<feature type="transmembrane region" description="Helical" evidence="1">
    <location>
        <begin position="6"/>
        <end position="25"/>
    </location>
</feature>